<dbReference type="Pfam" id="PF01988">
    <property type="entry name" value="VIT1"/>
    <property type="match status" value="1"/>
</dbReference>
<dbReference type="GO" id="GO:0005384">
    <property type="term" value="F:manganese ion transmembrane transporter activity"/>
    <property type="evidence" value="ECO:0007669"/>
    <property type="project" value="InterPro"/>
</dbReference>
<evidence type="ECO:0000256" key="3">
    <source>
        <dbReference type="ARBA" id="ARBA00022989"/>
    </source>
</evidence>
<keyword evidence="4 5" id="KW-0472">Membrane</keyword>
<feature type="transmembrane region" description="Helical" evidence="5">
    <location>
        <begin position="260"/>
        <end position="283"/>
    </location>
</feature>
<proteinExistence type="predicted"/>
<evidence type="ECO:0000313" key="7">
    <source>
        <dbReference type="Proteomes" id="UP000252707"/>
    </source>
</evidence>
<dbReference type="RefSeq" id="WP_114279793.1">
    <property type="nucleotide sequence ID" value="NZ_QPJY01000005.1"/>
</dbReference>
<comment type="caution">
    <text evidence="6">The sequence shown here is derived from an EMBL/GenBank/DDBJ whole genome shotgun (WGS) entry which is preliminary data.</text>
</comment>
<dbReference type="AlphaFoldDB" id="A0A369C8V5"/>
<dbReference type="GO" id="GO:0030026">
    <property type="term" value="P:intracellular manganese ion homeostasis"/>
    <property type="evidence" value="ECO:0007669"/>
    <property type="project" value="InterPro"/>
</dbReference>
<evidence type="ECO:0000313" key="6">
    <source>
        <dbReference type="EMBL" id="RCX30173.1"/>
    </source>
</evidence>
<feature type="transmembrane region" description="Helical" evidence="5">
    <location>
        <begin position="289"/>
        <end position="310"/>
    </location>
</feature>
<evidence type="ECO:0000256" key="4">
    <source>
        <dbReference type="ARBA" id="ARBA00023136"/>
    </source>
</evidence>
<dbReference type="EMBL" id="QPJY01000005">
    <property type="protein sequence ID" value="RCX30173.1"/>
    <property type="molecule type" value="Genomic_DNA"/>
</dbReference>
<gene>
    <name evidence="6" type="ORF">DFQ59_1055</name>
</gene>
<accession>A0A369C8V5</accession>
<name>A0A369C8V5_9GAMM</name>
<sequence>MSFTESWFEEKQSAWLYRVVAACEPDPVRSRLFTDLAQAADGQAQTWAAKLAAAGAETPRFRPTARARLVARLVRRLGPRRMRPVLAAMKVRGMSVYLAPGAPRHHPMPQSVEEVGERHQGRGGGNLRAAVFGVNDGLVSNAALIMGVAGAGSEVAFIITTGVAGLLAGALSMAAGEYISVRSQREMFEYQIGLEREELAEYPEEEAEELALIYAARGMDIEAARRVTGAMMRDPEHALDVLAREELGLNPDDLGSPWGAALFSFLSFTGGALIPLLPFLLGLGAGRGVVAAALLTGLSLLGVGAALSLFTGRNAVLGGLRMLLIGGGAGLTTYLIGRLLGVGLA</sequence>
<dbReference type="OrthoDB" id="9789677at2"/>
<feature type="transmembrane region" description="Helical" evidence="5">
    <location>
        <begin position="322"/>
        <end position="344"/>
    </location>
</feature>
<evidence type="ECO:0000256" key="2">
    <source>
        <dbReference type="ARBA" id="ARBA00022692"/>
    </source>
</evidence>
<organism evidence="6 7">
    <name type="scientific">Thioalbus denitrificans</name>
    <dbReference type="NCBI Taxonomy" id="547122"/>
    <lineage>
        <taxon>Bacteria</taxon>
        <taxon>Pseudomonadati</taxon>
        <taxon>Pseudomonadota</taxon>
        <taxon>Gammaproteobacteria</taxon>
        <taxon>Chromatiales</taxon>
        <taxon>Ectothiorhodospiraceae</taxon>
        <taxon>Thioalbus</taxon>
    </lineage>
</organism>
<reference evidence="6 7" key="1">
    <citation type="submission" date="2018-07" db="EMBL/GenBank/DDBJ databases">
        <title>Genomic Encyclopedia of Type Strains, Phase IV (KMG-IV): sequencing the most valuable type-strain genomes for metagenomic binning, comparative biology and taxonomic classification.</title>
        <authorList>
            <person name="Goeker M."/>
        </authorList>
    </citation>
    <scope>NUCLEOTIDE SEQUENCE [LARGE SCALE GENOMIC DNA]</scope>
    <source>
        <strain evidence="6 7">DSM 26407</strain>
    </source>
</reference>
<evidence type="ECO:0000256" key="5">
    <source>
        <dbReference type="SAM" id="Phobius"/>
    </source>
</evidence>
<dbReference type="GO" id="GO:0012505">
    <property type="term" value="C:endomembrane system"/>
    <property type="evidence" value="ECO:0007669"/>
    <property type="project" value="UniProtKB-SubCell"/>
</dbReference>
<evidence type="ECO:0000256" key="1">
    <source>
        <dbReference type="ARBA" id="ARBA00004127"/>
    </source>
</evidence>
<protein>
    <submittedName>
        <fullName evidence="6">VIT1/CCC1 family predicted Fe2+/Mn2+ transporter</fullName>
    </submittedName>
</protein>
<keyword evidence="2 5" id="KW-0812">Transmembrane</keyword>
<keyword evidence="3 5" id="KW-1133">Transmembrane helix</keyword>
<keyword evidence="7" id="KW-1185">Reference proteome</keyword>
<dbReference type="InterPro" id="IPR008217">
    <property type="entry name" value="Ccc1_fam"/>
</dbReference>
<comment type="subcellular location">
    <subcellularLocation>
        <location evidence="1">Endomembrane system</location>
        <topology evidence="1">Multi-pass membrane protein</topology>
    </subcellularLocation>
</comment>
<dbReference type="PANTHER" id="PTHR31851">
    <property type="entry name" value="FE(2+)/MN(2+) TRANSPORTER PCL1"/>
    <property type="match status" value="1"/>
</dbReference>
<dbReference type="Proteomes" id="UP000252707">
    <property type="component" value="Unassembled WGS sequence"/>
</dbReference>